<keyword evidence="1" id="KW-1133">Transmembrane helix</keyword>
<dbReference type="GeneID" id="17044020"/>
<dbReference type="Proteomes" id="UP000007264">
    <property type="component" value="Unassembled WGS sequence"/>
</dbReference>
<protein>
    <submittedName>
        <fullName evidence="2">Uncharacterized protein</fullName>
    </submittedName>
</protein>
<organism evidence="2 3">
    <name type="scientific">Coccomyxa subellipsoidea (strain C-169)</name>
    <name type="common">Green microalga</name>
    <dbReference type="NCBI Taxonomy" id="574566"/>
    <lineage>
        <taxon>Eukaryota</taxon>
        <taxon>Viridiplantae</taxon>
        <taxon>Chlorophyta</taxon>
        <taxon>core chlorophytes</taxon>
        <taxon>Trebouxiophyceae</taxon>
        <taxon>Trebouxiophyceae incertae sedis</taxon>
        <taxon>Coccomyxaceae</taxon>
        <taxon>Coccomyxa</taxon>
        <taxon>Coccomyxa subellipsoidea</taxon>
    </lineage>
</organism>
<proteinExistence type="predicted"/>
<comment type="caution">
    <text evidence="2">The sequence shown here is derived from an EMBL/GenBank/DDBJ whole genome shotgun (WGS) entry which is preliminary data.</text>
</comment>
<feature type="transmembrane region" description="Helical" evidence="1">
    <location>
        <begin position="91"/>
        <end position="113"/>
    </location>
</feature>
<sequence length="219" mass="24166">MGLPRSAAKTLWPLVALIVIAWIVELCGLLSLHRSCQNHEHRDWYSFAQLPHAAECGKVLRYLWWVVFLQFPLVVAIICALIGWLGSAYNALARFRLALIGLLATSLALHMWATNVTLNLADSDATPYLSKSEITRARITLVGFAVESLFTASTPQPYSYLVHKWVVSNVTARFACWERQEASADKSEALLIIALGDDGEDVAMEPGMGVREPLASTAL</sequence>
<dbReference type="RefSeq" id="XP_005650560.1">
    <property type="nucleotide sequence ID" value="XM_005650503.1"/>
</dbReference>
<dbReference type="KEGG" id="csl:COCSUDRAFT_40197"/>
<evidence type="ECO:0000313" key="2">
    <source>
        <dbReference type="EMBL" id="EIE26016.1"/>
    </source>
</evidence>
<evidence type="ECO:0000256" key="1">
    <source>
        <dbReference type="SAM" id="Phobius"/>
    </source>
</evidence>
<reference evidence="2 3" key="1">
    <citation type="journal article" date="2012" name="Genome Biol.">
        <title>The genome of the polar eukaryotic microalga coccomyxa subellipsoidea reveals traits of cold adaptation.</title>
        <authorList>
            <person name="Blanc G."/>
            <person name="Agarkova I."/>
            <person name="Grimwood J."/>
            <person name="Kuo A."/>
            <person name="Brueggeman A."/>
            <person name="Dunigan D."/>
            <person name="Gurnon J."/>
            <person name="Ladunga I."/>
            <person name="Lindquist E."/>
            <person name="Lucas S."/>
            <person name="Pangilinan J."/>
            <person name="Proschold T."/>
            <person name="Salamov A."/>
            <person name="Schmutz J."/>
            <person name="Weeks D."/>
            <person name="Yamada T."/>
            <person name="Claverie J.M."/>
            <person name="Grigoriev I."/>
            <person name="Van Etten J."/>
            <person name="Lomsadze A."/>
            <person name="Borodovsky M."/>
        </authorList>
    </citation>
    <scope>NUCLEOTIDE SEQUENCE [LARGE SCALE GENOMIC DNA]</scope>
    <source>
        <strain evidence="2 3">C-169</strain>
    </source>
</reference>
<accession>I0Z5U7</accession>
<keyword evidence="1" id="KW-0812">Transmembrane</keyword>
<keyword evidence="3" id="KW-1185">Reference proteome</keyword>
<gene>
    <name evidence="2" type="ORF">COCSUDRAFT_40197</name>
</gene>
<name>I0Z5U7_COCSC</name>
<dbReference type="OrthoDB" id="536615at2759"/>
<feature type="transmembrane region" description="Helical" evidence="1">
    <location>
        <begin position="62"/>
        <end position="85"/>
    </location>
</feature>
<keyword evidence="1" id="KW-0472">Membrane</keyword>
<dbReference type="EMBL" id="AGSI01000003">
    <property type="protein sequence ID" value="EIE26016.1"/>
    <property type="molecule type" value="Genomic_DNA"/>
</dbReference>
<dbReference type="AlphaFoldDB" id="I0Z5U7"/>
<evidence type="ECO:0000313" key="3">
    <source>
        <dbReference type="Proteomes" id="UP000007264"/>
    </source>
</evidence>
<feature type="transmembrane region" description="Helical" evidence="1">
    <location>
        <begin position="12"/>
        <end position="32"/>
    </location>
</feature>